<gene>
    <name evidence="1" type="ORF">BSFP_046770</name>
</gene>
<protein>
    <submittedName>
        <fullName evidence="1">Metal ABC transporter ATPase</fullName>
    </submittedName>
</protein>
<proteinExistence type="predicted"/>
<dbReference type="EMBL" id="AP018112">
    <property type="protein sequence ID" value="BAX61810.1"/>
    <property type="molecule type" value="Genomic_DNA"/>
</dbReference>
<dbReference type="Proteomes" id="UP000218432">
    <property type="component" value="Chromosome 2"/>
</dbReference>
<name>A0A1Y1BP54_9BURK</name>
<dbReference type="Gene3D" id="3.30.160.100">
    <property type="entry name" value="Ribosome hibernation promotion factor-like"/>
    <property type="match status" value="1"/>
</dbReference>
<dbReference type="AlphaFoldDB" id="A0A1Y1BP54"/>
<reference evidence="1 2" key="1">
    <citation type="journal article" date="2017" name="Genome Announc.">
        <title>Complete Genome Sequence of Burkholderia stabilis FERMP-21014.</title>
        <authorList>
            <person name="Konishi K."/>
            <person name="Kumagai T."/>
            <person name="Sakasegawa S."/>
            <person name="Tamura T."/>
        </authorList>
    </citation>
    <scope>NUCLEOTIDE SEQUENCE [LARGE SCALE GENOMIC DNA]</scope>
    <source>
        <strain evidence="1 2">FERMP-21014</strain>
    </source>
</reference>
<evidence type="ECO:0000313" key="1">
    <source>
        <dbReference type="EMBL" id="BAX61810.1"/>
    </source>
</evidence>
<dbReference type="InterPro" id="IPR036567">
    <property type="entry name" value="RHF-like"/>
</dbReference>
<dbReference type="RefSeq" id="WP_172903012.1">
    <property type="nucleotide sequence ID" value="NZ_AP018112.1"/>
</dbReference>
<sequence length="103" mass="11286">MQIAYFGFAGSAQLEAEASVQLMRLEPFSTQLDGCHLAIEAMGAATPQPRYDVRLDLITRKGEFRPVPHMSGADPMDALERAFDFAERELASTAAAGTRENPR</sequence>
<organism evidence="1 2">
    <name type="scientific">Burkholderia stabilis</name>
    <dbReference type="NCBI Taxonomy" id="95485"/>
    <lineage>
        <taxon>Bacteria</taxon>
        <taxon>Pseudomonadati</taxon>
        <taxon>Pseudomonadota</taxon>
        <taxon>Betaproteobacteria</taxon>
        <taxon>Burkholderiales</taxon>
        <taxon>Burkholderiaceae</taxon>
        <taxon>Burkholderia</taxon>
        <taxon>Burkholderia cepacia complex</taxon>
    </lineage>
</organism>
<accession>A0A1Y1BP54</accession>
<evidence type="ECO:0000313" key="2">
    <source>
        <dbReference type="Proteomes" id="UP000218432"/>
    </source>
</evidence>